<gene>
    <name evidence="1" type="ORF">SAMN05421686_106259</name>
</gene>
<reference evidence="2" key="1">
    <citation type="submission" date="2017-01" db="EMBL/GenBank/DDBJ databases">
        <authorList>
            <person name="Varghese N."/>
            <person name="Submissions S."/>
        </authorList>
    </citation>
    <scope>NUCLEOTIDE SEQUENCE [LARGE SCALE GENOMIC DNA]</scope>
    <source>
        <strain evidence="2">DSM 24913</strain>
    </source>
</reference>
<accession>A0A1N7N8T5</accession>
<dbReference type="Pfam" id="PF20227">
    <property type="entry name" value="DUF6586"/>
    <property type="match status" value="1"/>
</dbReference>
<dbReference type="Proteomes" id="UP000185639">
    <property type="component" value="Unassembled WGS sequence"/>
</dbReference>
<evidence type="ECO:0000313" key="1">
    <source>
        <dbReference type="EMBL" id="SIS94774.1"/>
    </source>
</evidence>
<protein>
    <recommendedName>
        <fullName evidence="3">PasA protein</fullName>
    </recommendedName>
</protein>
<sequence length="154" mass="17379">MSQWLSFTNQKLYQARLLLEQSRRETGNPALAEGLETSGLYLMQDAFISYLNELATLATYRGEVSSFSDLLNKTPLVTGEMTEIRILAEDPYSWLSAFLREAETRWRPGPAGNPQAAGAVNVIAVAQSDDIQPQSWWQHLSDLIDSQRENRQES</sequence>
<dbReference type="RefSeq" id="WP_076516173.1">
    <property type="nucleotide sequence ID" value="NZ_FTOH01000006.1"/>
</dbReference>
<name>A0A1N7N8T5_9GAMM</name>
<dbReference type="OrthoDB" id="6121078at2"/>
<dbReference type="STRING" id="484498.SAMN05421686_106259"/>
<evidence type="ECO:0008006" key="3">
    <source>
        <dbReference type="Google" id="ProtNLM"/>
    </source>
</evidence>
<keyword evidence="2" id="KW-1185">Reference proteome</keyword>
<proteinExistence type="predicted"/>
<dbReference type="InterPro" id="IPR046493">
    <property type="entry name" value="DUF6586"/>
</dbReference>
<dbReference type="EMBL" id="FTOH01000006">
    <property type="protein sequence ID" value="SIS94774.1"/>
    <property type="molecule type" value="Genomic_DNA"/>
</dbReference>
<evidence type="ECO:0000313" key="2">
    <source>
        <dbReference type="Proteomes" id="UP000185639"/>
    </source>
</evidence>
<dbReference type="AlphaFoldDB" id="A0A1N7N8T5"/>
<organism evidence="1 2">
    <name type="scientific">Thalassolituus maritimus</name>
    <dbReference type="NCBI Taxonomy" id="484498"/>
    <lineage>
        <taxon>Bacteria</taxon>
        <taxon>Pseudomonadati</taxon>
        <taxon>Pseudomonadota</taxon>
        <taxon>Gammaproteobacteria</taxon>
        <taxon>Oceanospirillales</taxon>
        <taxon>Oceanospirillaceae</taxon>
        <taxon>Thalassolituus</taxon>
    </lineage>
</organism>